<dbReference type="RefSeq" id="WP_367994741.1">
    <property type="nucleotide sequence ID" value="NZ_JBFPJR010000026.1"/>
</dbReference>
<evidence type="ECO:0000259" key="1">
    <source>
        <dbReference type="Pfam" id="PF13404"/>
    </source>
</evidence>
<dbReference type="SUPFAM" id="SSF46785">
    <property type="entry name" value="Winged helix' DNA-binding domain"/>
    <property type="match status" value="1"/>
</dbReference>
<name>A0ABV3T0Q0_9ACTN</name>
<dbReference type="EMBL" id="JBFPJR010000026">
    <property type="protein sequence ID" value="MEX0428772.1"/>
    <property type="molecule type" value="Genomic_DNA"/>
</dbReference>
<evidence type="ECO:0000313" key="3">
    <source>
        <dbReference type="Proteomes" id="UP001556631"/>
    </source>
</evidence>
<reference evidence="2 3" key="1">
    <citation type="submission" date="2024-07" db="EMBL/GenBank/DDBJ databases">
        <authorList>
            <person name="Lee S."/>
            <person name="Kang M."/>
        </authorList>
    </citation>
    <scope>NUCLEOTIDE SEQUENCE [LARGE SCALE GENOMIC DNA]</scope>
    <source>
        <strain evidence="2 3">DS6</strain>
    </source>
</reference>
<dbReference type="Pfam" id="PF13412">
    <property type="entry name" value="HTH_24"/>
    <property type="match status" value="1"/>
</dbReference>
<dbReference type="PANTHER" id="PTHR30154">
    <property type="entry name" value="LEUCINE-RESPONSIVE REGULATORY PROTEIN"/>
    <property type="match status" value="1"/>
</dbReference>
<proteinExistence type="predicted"/>
<dbReference type="Pfam" id="PF13404">
    <property type="entry name" value="HTH_AsnC-type"/>
    <property type="match status" value="1"/>
</dbReference>
<comment type="caution">
    <text evidence="2">The sequence shown here is derived from an EMBL/GenBank/DDBJ whole genome shotgun (WGS) entry which is preliminary data.</text>
</comment>
<evidence type="ECO:0000313" key="2">
    <source>
        <dbReference type="EMBL" id="MEX0428772.1"/>
    </source>
</evidence>
<dbReference type="InterPro" id="IPR036390">
    <property type="entry name" value="WH_DNA-bd_sf"/>
</dbReference>
<feature type="domain" description="HTH asnC-type" evidence="1">
    <location>
        <begin position="2"/>
        <end position="43"/>
    </location>
</feature>
<dbReference type="Gene3D" id="1.10.10.10">
    <property type="entry name" value="Winged helix-like DNA-binding domain superfamily/Winged helix DNA-binding domain"/>
    <property type="match status" value="2"/>
</dbReference>
<protein>
    <submittedName>
        <fullName evidence="2">AsnC family transcriptional regulator</fullName>
    </submittedName>
</protein>
<organism evidence="2 3">
    <name type="scientific">Nocardioides eburneus</name>
    <dbReference type="NCBI Taxonomy" id="3231482"/>
    <lineage>
        <taxon>Bacteria</taxon>
        <taxon>Bacillati</taxon>
        <taxon>Actinomycetota</taxon>
        <taxon>Actinomycetes</taxon>
        <taxon>Propionibacteriales</taxon>
        <taxon>Nocardioidaceae</taxon>
        <taxon>Nocardioides</taxon>
    </lineage>
</organism>
<keyword evidence="3" id="KW-1185">Reference proteome</keyword>
<gene>
    <name evidence="2" type="ORF">AB3X52_14175</name>
</gene>
<dbReference type="Proteomes" id="UP001556631">
    <property type="component" value="Unassembled WGS sequence"/>
</dbReference>
<dbReference type="InterPro" id="IPR000485">
    <property type="entry name" value="AsnC-type_HTH_dom"/>
</dbReference>
<accession>A0ABV3T0Q0</accession>
<dbReference type="InterPro" id="IPR036388">
    <property type="entry name" value="WH-like_DNA-bd_sf"/>
</dbReference>
<dbReference type="PANTHER" id="PTHR30154:SF50">
    <property type="entry name" value="TRANSCRIPTIONAL REGULATOR, ASNC FAMILY"/>
    <property type="match status" value="1"/>
</dbReference>
<sequence length="340" mass="37838">MLSETDLEFVHALQEAPRASWNLLAQVLETDARTVARRYVRLRDEGQIRVVATLGPRMLAEAHWAHLRARTLPGQALTVARQLAEWPQAASVRVTDGAFEVYAWLTGLDARTLWRSTQEGIARIPQIVRADMQTVVESLDIGRAERLDVLSARQVAALRRQQVPPTPPGHEATRFSEADAELWRLLADGRMEVARAADHLGRSPSAVSRRIARLQADGYLDFVTMIAEPLSSAPHAALIWCRIDPDELGLLQRHRAELHWAGLLSVATGRSNVMAMANLTTLGSLNAVIAQLRAVCPSVEIHDTQLSAQAVKRHSRMVTDEELWTDEITNPYPDLSRAFE</sequence>